<evidence type="ECO:0000313" key="4">
    <source>
        <dbReference type="EMBL" id="GEB85101.1"/>
    </source>
</evidence>
<keyword evidence="2" id="KW-0520">NAD</keyword>
<feature type="domain" description="D-isomer specific 2-hydroxyacid dehydrogenase NAD-binding" evidence="3">
    <location>
        <begin position="105"/>
        <end position="279"/>
    </location>
</feature>
<evidence type="ECO:0000313" key="5">
    <source>
        <dbReference type="Proteomes" id="UP000317730"/>
    </source>
</evidence>
<dbReference type="OrthoDB" id="9787219at2"/>
<dbReference type="RefSeq" id="WP_141375148.1">
    <property type="nucleotide sequence ID" value="NZ_BAPL01000015.1"/>
</dbReference>
<dbReference type="AlphaFoldDB" id="A0A4Y3TPZ4"/>
<keyword evidence="4" id="KW-0670">Pyruvate</keyword>
<name>A0A4Y3TPZ4_9PROT</name>
<dbReference type="InterPro" id="IPR036291">
    <property type="entry name" value="NAD(P)-bd_dom_sf"/>
</dbReference>
<dbReference type="Proteomes" id="UP000317730">
    <property type="component" value="Unassembled WGS sequence"/>
</dbReference>
<dbReference type="InterPro" id="IPR029752">
    <property type="entry name" value="D-isomer_DH_CS1"/>
</dbReference>
<dbReference type="CDD" id="cd12164">
    <property type="entry name" value="GDH_like_2"/>
    <property type="match status" value="1"/>
</dbReference>
<dbReference type="SUPFAM" id="SSF51735">
    <property type="entry name" value="NAD(P)-binding Rossmann-fold domains"/>
    <property type="match status" value="1"/>
</dbReference>
<dbReference type="GO" id="GO:0016616">
    <property type="term" value="F:oxidoreductase activity, acting on the CH-OH group of donors, NAD or NADP as acceptor"/>
    <property type="evidence" value="ECO:0007669"/>
    <property type="project" value="UniProtKB-ARBA"/>
</dbReference>
<comment type="caution">
    <text evidence="4">The sequence shown here is derived from an EMBL/GenBank/DDBJ whole genome shotgun (WGS) entry which is preliminary data.</text>
</comment>
<keyword evidence="5" id="KW-1185">Reference proteome</keyword>
<organism evidence="4 5">
    <name type="scientific">Acetobacter peroxydans</name>
    <dbReference type="NCBI Taxonomy" id="104098"/>
    <lineage>
        <taxon>Bacteria</taxon>
        <taxon>Pseudomonadati</taxon>
        <taxon>Pseudomonadota</taxon>
        <taxon>Alphaproteobacteria</taxon>
        <taxon>Acetobacterales</taxon>
        <taxon>Acetobacteraceae</taxon>
        <taxon>Acetobacter</taxon>
    </lineage>
</organism>
<accession>A0A4Y3TPZ4</accession>
<evidence type="ECO:0000259" key="3">
    <source>
        <dbReference type="Pfam" id="PF02826"/>
    </source>
</evidence>
<sequence length="314" mass="34890">MTCLVVRAGGSRVFPHWKALFAELMPELEVREWDDPTLDPARIDYALVWQPEPGRLAAMPNLRAILSVAAGVEHVVCDPSWSRAIPLIRMGEEETRGQMADYVLWAVLSLLRDAPRWQAAQAAGQWVRRERPPLLSSEMRVGIMGLGSLGRAVARRLTAAGFDVLGWSRTEHTIEGVSCFWGESQRAAFVAECHVLVCLLPETEQTRGLITYELLEQLRQPSGLVNVARGPIVVEADLLRALEEGILHGAVLDVFDHEPLPSDSRLWHAPRVMVTPHVASEASRPARARQVVQTIRALERGEAVPLRYDPALGY</sequence>
<dbReference type="Gene3D" id="3.40.50.720">
    <property type="entry name" value="NAD(P)-binding Rossmann-like Domain"/>
    <property type="match status" value="2"/>
</dbReference>
<proteinExistence type="predicted"/>
<gene>
    <name evidence="4" type="ORF">APE01nite_08980</name>
</gene>
<protein>
    <submittedName>
        <fullName evidence="4">Glyoxylate/hydroxypyruvate reductase A</fullName>
    </submittedName>
</protein>
<dbReference type="GO" id="GO:0051287">
    <property type="term" value="F:NAD binding"/>
    <property type="evidence" value="ECO:0007669"/>
    <property type="project" value="InterPro"/>
</dbReference>
<dbReference type="PROSITE" id="PS00065">
    <property type="entry name" value="D_2_HYDROXYACID_DH_1"/>
    <property type="match status" value="1"/>
</dbReference>
<dbReference type="EMBL" id="BJMV01000003">
    <property type="protein sequence ID" value="GEB85101.1"/>
    <property type="molecule type" value="Genomic_DNA"/>
</dbReference>
<reference evidence="4 5" key="1">
    <citation type="submission" date="2019-06" db="EMBL/GenBank/DDBJ databases">
        <title>Whole genome shotgun sequence of Acetobacter peroxydans NBRC 13755.</title>
        <authorList>
            <person name="Hosoyama A."/>
            <person name="Uohara A."/>
            <person name="Ohji S."/>
            <person name="Ichikawa N."/>
        </authorList>
    </citation>
    <scope>NUCLEOTIDE SEQUENCE [LARGE SCALE GENOMIC DNA]</scope>
    <source>
        <strain evidence="4 5">NBRC 13755</strain>
    </source>
</reference>
<dbReference type="PANTHER" id="PTHR43333:SF1">
    <property type="entry name" value="D-ISOMER SPECIFIC 2-HYDROXYACID DEHYDROGENASE NAD-BINDING DOMAIN-CONTAINING PROTEIN"/>
    <property type="match status" value="1"/>
</dbReference>
<keyword evidence="1" id="KW-0560">Oxidoreductase</keyword>
<dbReference type="InterPro" id="IPR006140">
    <property type="entry name" value="D-isomer_DH_NAD-bd"/>
</dbReference>
<dbReference type="Pfam" id="PF02826">
    <property type="entry name" value="2-Hacid_dh_C"/>
    <property type="match status" value="1"/>
</dbReference>
<dbReference type="PANTHER" id="PTHR43333">
    <property type="entry name" value="2-HACID_DH_C DOMAIN-CONTAINING PROTEIN"/>
    <property type="match status" value="1"/>
</dbReference>
<evidence type="ECO:0000256" key="1">
    <source>
        <dbReference type="ARBA" id="ARBA00023002"/>
    </source>
</evidence>
<evidence type="ECO:0000256" key="2">
    <source>
        <dbReference type="ARBA" id="ARBA00023027"/>
    </source>
</evidence>